<name>A0ABQ5VC91_9PROT</name>
<dbReference type="EMBL" id="BSNK01000002">
    <property type="protein sequence ID" value="GLQ24320.1"/>
    <property type="molecule type" value="Genomic_DNA"/>
</dbReference>
<feature type="transmembrane region" description="Helical" evidence="7">
    <location>
        <begin position="188"/>
        <end position="210"/>
    </location>
</feature>
<feature type="transmembrane region" description="Helical" evidence="7">
    <location>
        <begin position="66"/>
        <end position="92"/>
    </location>
</feature>
<dbReference type="RefSeq" id="WP_284390604.1">
    <property type="nucleotide sequence ID" value="NZ_BSNK01000002.1"/>
</dbReference>
<dbReference type="PANTHER" id="PTHR43549:SF3">
    <property type="entry name" value="MULTIDRUG RESISTANCE PROTEIN YPNP-RELATED"/>
    <property type="match status" value="1"/>
</dbReference>
<feature type="transmembrane region" description="Helical" evidence="7">
    <location>
        <begin position="306"/>
        <end position="329"/>
    </location>
</feature>
<feature type="transmembrane region" description="Helical" evidence="7">
    <location>
        <begin position="113"/>
        <end position="135"/>
    </location>
</feature>
<dbReference type="InterPro" id="IPR002528">
    <property type="entry name" value="MATE_fam"/>
</dbReference>
<proteinExistence type="predicted"/>
<keyword evidence="6 7" id="KW-0472">Membrane</keyword>
<dbReference type="InterPro" id="IPR048279">
    <property type="entry name" value="MdtK-like"/>
</dbReference>
<feature type="transmembrane region" description="Helical" evidence="7">
    <location>
        <begin position="381"/>
        <end position="402"/>
    </location>
</feature>
<evidence type="ECO:0000256" key="5">
    <source>
        <dbReference type="ARBA" id="ARBA00022989"/>
    </source>
</evidence>
<comment type="subcellular location">
    <subcellularLocation>
        <location evidence="1">Cell inner membrane</location>
        <topology evidence="1">Multi-pass membrane protein</topology>
    </subcellularLocation>
</comment>
<feature type="transmembrane region" description="Helical" evidence="7">
    <location>
        <begin position="439"/>
        <end position="458"/>
    </location>
</feature>
<evidence type="ECO:0000256" key="1">
    <source>
        <dbReference type="ARBA" id="ARBA00004429"/>
    </source>
</evidence>
<organism evidence="8 9">
    <name type="scientific">Algimonas ampicilliniresistens</name>
    <dbReference type="NCBI Taxonomy" id="1298735"/>
    <lineage>
        <taxon>Bacteria</taxon>
        <taxon>Pseudomonadati</taxon>
        <taxon>Pseudomonadota</taxon>
        <taxon>Alphaproteobacteria</taxon>
        <taxon>Maricaulales</taxon>
        <taxon>Robiginitomaculaceae</taxon>
        <taxon>Algimonas</taxon>
    </lineage>
</organism>
<dbReference type="InterPro" id="IPR052031">
    <property type="entry name" value="Membrane_Transporter-Flippase"/>
</dbReference>
<evidence type="ECO:0000256" key="4">
    <source>
        <dbReference type="ARBA" id="ARBA00022692"/>
    </source>
</evidence>
<evidence type="ECO:0000256" key="3">
    <source>
        <dbReference type="ARBA" id="ARBA00022475"/>
    </source>
</evidence>
<protein>
    <submittedName>
        <fullName evidence="8">MATE family efflux transporter</fullName>
    </submittedName>
</protein>
<evidence type="ECO:0000313" key="8">
    <source>
        <dbReference type="EMBL" id="GLQ24320.1"/>
    </source>
</evidence>
<reference evidence="8" key="2">
    <citation type="submission" date="2023-01" db="EMBL/GenBank/DDBJ databases">
        <title>Draft genome sequence of Algimonas ampicilliniresistens strain NBRC 108219.</title>
        <authorList>
            <person name="Sun Q."/>
            <person name="Mori K."/>
        </authorList>
    </citation>
    <scope>NUCLEOTIDE SEQUENCE</scope>
    <source>
        <strain evidence="8">NBRC 108219</strain>
    </source>
</reference>
<keyword evidence="3" id="KW-1003">Cell membrane</keyword>
<feature type="transmembrane region" description="Helical" evidence="7">
    <location>
        <begin position="409"/>
        <end position="433"/>
    </location>
</feature>
<sequence>MDTPDCTPEAERSGAKVDLTEGSIQRHVFRMLGPFAVAVIALISTGLVDTFYLGNLGGKENPEAGTLALAALGFAFPLTFLGNSANIGLGAGTMSAVSRAIGQRDMDRAHRHGAAAILFALLVMTVLVLIMYALMPFAISLMGATGEARTEALSFLAISLPGLVITSVAMMCNNILRANGEALLPSSIMILGAILNIIIDPFLIFGIGPFPRMEVAGAALATVLGNSIAAIYGLIVVRYIRNAVDFRHMTVSSIRSAWATVAAVGVPAMLTNCVVPLGTILAVTAIAYTTSEVGVAAFTLASRAELISVGLLYALSACIGAITGQNGGAGRTDRVAEAFRVCYRICFVWGTGMAIVLALFARPIVNVFSNDPALIEMAVPYFYIVPITIFAYGFVFVSAAGFNALGRPIYGLIFTLLRSLALYAPLVAIGAWLGGLTGSFIGVAAANIISGLVARYWSLNKAPMSAKKS</sequence>
<comment type="caution">
    <text evidence="8">The sequence shown here is derived from an EMBL/GenBank/DDBJ whole genome shotgun (WGS) entry which is preliminary data.</text>
</comment>
<feature type="transmembrane region" description="Helical" evidence="7">
    <location>
        <begin position="155"/>
        <end position="176"/>
    </location>
</feature>
<keyword evidence="4 7" id="KW-0812">Transmembrane</keyword>
<evidence type="ECO:0000256" key="6">
    <source>
        <dbReference type="ARBA" id="ARBA00023136"/>
    </source>
</evidence>
<dbReference type="NCBIfam" id="TIGR00797">
    <property type="entry name" value="matE"/>
    <property type="match status" value="1"/>
</dbReference>
<dbReference type="PIRSF" id="PIRSF006603">
    <property type="entry name" value="DinF"/>
    <property type="match status" value="1"/>
</dbReference>
<keyword evidence="2" id="KW-0813">Transport</keyword>
<feature type="transmembrane region" description="Helical" evidence="7">
    <location>
        <begin position="341"/>
        <end position="361"/>
    </location>
</feature>
<dbReference type="Proteomes" id="UP001161391">
    <property type="component" value="Unassembled WGS sequence"/>
</dbReference>
<dbReference type="Pfam" id="PF01554">
    <property type="entry name" value="MatE"/>
    <property type="match status" value="2"/>
</dbReference>
<dbReference type="PANTHER" id="PTHR43549">
    <property type="entry name" value="MULTIDRUG RESISTANCE PROTEIN YPNP-RELATED"/>
    <property type="match status" value="1"/>
</dbReference>
<evidence type="ECO:0000313" key="9">
    <source>
        <dbReference type="Proteomes" id="UP001161391"/>
    </source>
</evidence>
<keyword evidence="9" id="KW-1185">Reference proteome</keyword>
<keyword evidence="5 7" id="KW-1133">Transmembrane helix</keyword>
<gene>
    <name evidence="8" type="ORF">GCM10007853_21940</name>
</gene>
<reference evidence="8" key="1">
    <citation type="journal article" date="2014" name="Int. J. Syst. Evol. Microbiol.">
        <title>Complete genome of a new Firmicutes species belonging to the dominant human colonic microbiota ('Ruminococcus bicirculans') reveals two chromosomes and a selective capacity to utilize plant glucans.</title>
        <authorList>
            <consortium name="NISC Comparative Sequencing Program"/>
            <person name="Wegmann U."/>
            <person name="Louis P."/>
            <person name="Goesmann A."/>
            <person name="Henrissat B."/>
            <person name="Duncan S.H."/>
            <person name="Flint H.J."/>
        </authorList>
    </citation>
    <scope>NUCLEOTIDE SEQUENCE</scope>
    <source>
        <strain evidence="8">NBRC 108219</strain>
    </source>
</reference>
<feature type="transmembrane region" description="Helical" evidence="7">
    <location>
        <begin position="258"/>
        <end position="286"/>
    </location>
</feature>
<feature type="transmembrane region" description="Helical" evidence="7">
    <location>
        <begin position="32"/>
        <end position="54"/>
    </location>
</feature>
<feature type="transmembrane region" description="Helical" evidence="7">
    <location>
        <begin position="216"/>
        <end position="237"/>
    </location>
</feature>
<evidence type="ECO:0000256" key="7">
    <source>
        <dbReference type="SAM" id="Phobius"/>
    </source>
</evidence>
<evidence type="ECO:0000256" key="2">
    <source>
        <dbReference type="ARBA" id="ARBA00022448"/>
    </source>
</evidence>
<accession>A0ABQ5VC91</accession>